<gene>
    <name evidence="9" type="ORF">SSFG_06277</name>
</gene>
<comment type="subcellular location">
    <subcellularLocation>
        <location evidence="1">Cell inner membrane</location>
        <topology evidence="1">Multi-pass membrane protein</topology>
    </subcellularLocation>
</comment>
<name>D5ZY38_STRV1</name>
<keyword evidence="3" id="KW-1003">Cell membrane</keyword>
<feature type="transmembrane region" description="Helical" evidence="8">
    <location>
        <begin position="317"/>
        <end position="337"/>
    </location>
</feature>
<organism evidence="9 10">
    <name type="scientific">Streptomyces viridosporus (strain ATCC 14672 / DSM 40746 / JCM 4963 / KCTC 9882 / NRRL B-12104 / FH 1290)</name>
    <name type="common">Streptomyces ghanaensis</name>
    <dbReference type="NCBI Taxonomy" id="566461"/>
    <lineage>
        <taxon>Bacteria</taxon>
        <taxon>Bacillati</taxon>
        <taxon>Actinomycetota</taxon>
        <taxon>Actinomycetes</taxon>
        <taxon>Kitasatosporales</taxon>
        <taxon>Streptomycetaceae</taxon>
        <taxon>Streptomyces</taxon>
    </lineage>
</organism>
<feature type="compositionally biased region" description="Basic and acidic residues" evidence="7">
    <location>
        <begin position="1"/>
        <end position="13"/>
    </location>
</feature>
<dbReference type="AlphaFoldDB" id="D5ZY38"/>
<feature type="transmembrane region" description="Helical" evidence="8">
    <location>
        <begin position="433"/>
        <end position="455"/>
    </location>
</feature>
<dbReference type="SUPFAM" id="SSF103473">
    <property type="entry name" value="MFS general substrate transporter"/>
    <property type="match status" value="1"/>
</dbReference>
<accession>D5ZY38</accession>
<sequence>MRPPRPDPRRPRPPDLAALPAQPRPHRAARPLLTGPRSDERHPMATTLADAGPRLWAPVRHRSFRLLWTGQALSLLGDGFSVVAFSWITLGLTGSTLTLGYVLAFQAVPRALFTLVGGSLGDSMSPRTLMVASSWTRAVLMAAVGLAGLSGNLTVWMLCAAAAAFGTVDAFFQPARVSILPSVVDDELLTPANALMGAGARTAAVLGPAVGGLVIALTRAPVAFLVDAVCFALCGLCVARVRTRPRAPRADTDATPEKQASLAARIREGVAYTARDPRLRTVVVLDTAVNFCYAGPFTVGFATLADQVLRGGSATLGVLNGSLAAGAVLGTLAGGALGGRPRVGLLVAALAGWLGAGMAVLGLVHSTPVVVATVLAMGFAIGFQGVFGLSWIQRNIPRDVLSRVVSVDMVLGYAVAPLSLIVCGALAGRGALALFSVVAAVLAATGLAVLGSRAVREMR</sequence>
<dbReference type="Pfam" id="PF07690">
    <property type="entry name" value="MFS_1"/>
    <property type="match status" value="1"/>
</dbReference>
<feature type="region of interest" description="Disordered" evidence="7">
    <location>
        <begin position="1"/>
        <end position="44"/>
    </location>
</feature>
<evidence type="ECO:0000256" key="8">
    <source>
        <dbReference type="SAM" id="Phobius"/>
    </source>
</evidence>
<dbReference type="InterPro" id="IPR011701">
    <property type="entry name" value="MFS"/>
</dbReference>
<keyword evidence="4 8" id="KW-0812">Transmembrane</keyword>
<dbReference type="CDD" id="cd06173">
    <property type="entry name" value="MFS_MefA_like"/>
    <property type="match status" value="1"/>
</dbReference>
<feature type="transmembrane region" description="Helical" evidence="8">
    <location>
        <begin position="282"/>
        <end position="305"/>
    </location>
</feature>
<evidence type="ECO:0000256" key="2">
    <source>
        <dbReference type="ARBA" id="ARBA00022448"/>
    </source>
</evidence>
<feature type="transmembrane region" description="Helical" evidence="8">
    <location>
        <begin position="370"/>
        <end position="392"/>
    </location>
</feature>
<dbReference type="Gene3D" id="1.20.1250.20">
    <property type="entry name" value="MFS general substrate transporter like domains"/>
    <property type="match status" value="1"/>
</dbReference>
<keyword evidence="6 8" id="KW-0472">Membrane</keyword>
<dbReference type="GO" id="GO:0005886">
    <property type="term" value="C:plasma membrane"/>
    <property type="evidence" value="ECO:0007669"/>
    <property type="project" value="UniProtKB-SubCell"/>
</dbReference>
<keyword evidence="2" id="KW-0813">Transport</keyword>
<dbReference type="PANTHER" id="PTHR23513:SF9">
    <property type="entry name" value="ENTEROBACTIN EXPORTER ENTS"/>
    <property type="match status" value="1"/>
</dbReference>
<keyword evidence="5 8" id="KW-1133">Transmembrane helix</keyword>
<proteinExistence type="predicted"/>
<evidence type="ECO:0000256" key="1">
    <source>
        <dbReference type="ARBA" id="ARBA00004429"/>
    </source>
</evidence>
<dbReference type="InterPro" id="IPR036259">
    <property type="entry name" value="MFS_trans_sf"/>
</dbReference>
<protein>
    <submittedName>
        <fullName evidence="9">MFS transporter</fullName>
    </submittedName>
</protein>
<dbReference type="EMBL" id="DS999641">
    <property type="protein sequence ID" value="EFE71036.2"/>
    <property type="molecule type" value="Genomic_DNA"/>
</dbReference>
<evidence type="ECO:0000256" key="3">
    <source>
        <dbReference type="ARBA" id="ARBA00022475"/>
    </source>
</evidence>
<dbReference type="PANTHER" id="PTHR23513">
    <property type="entry name" value="INTEGRAL MEMBRANE EFFLUX PROTEIN-RELATED"/>
    <property type="match status" value="1"/>
</dbReference>
<dbReference type="GO" id="GO:0022857">
    <property type="term" value="F:transmembrane transporter activity"/>
    <property type="evidence" value="ECO:0007669"/>
    <property type="project" value="InterPro"/>
</dbReference>
<feature type="transmembrane region" description="Helical" evidence="8">
    <location>
        <begin position="153"/>
        <end position="172"/>
    </location>
</feature>
<evidence type="ECO:0000256" key="4">
    <source>
        <dbReference type="ARBA" id="ARBA00022692"/>
    </source>
</evidence>
<evidence type="ECO:0000256" key="7">
    <source>
        <dbReference type="SAM" id="MobiDB-lite"/>
    </source>
</evidence>
<evidence type="ECO:0000313" key="10">
    <source>
        <dbReference type="Proteomes" id="UP000003824"/>
    </source>
</evidence>
<evidence type="ECO:0000256" key="6">
    <source>
        <dbReference type="ARBA" id="ARBA00023136"/>
    </source>
</evidence>
<evidence type="ECO:0000256" key="5">
    <source>
        <dbReference type="ARBA" id="ARBA00022989"/>
    </source>
</evidence>
<feature type="transmembrane region" description="Helical" evidence="8">
    <location>
        <begin position="404"/>
        <end position="427"/>
    </location>
</feature>
<dbReference type="eggNOG" id="COG0477">
    <property type="taxonomic scope" value="Bacteria"/>
</dbReference>
<evidence type="ECO:0000313" key="9">
    <source>
        <dbReference type="EMBL" id="EFE71036.2"/>
    </source>
</evidence>
<feature type="transmembrane region" description="Helical" evidence="8">
    <location>
        <begin position="344"/>
        <end position="364"/>
    </location>
</feature>
<reference evidence="10" key="1">
    <citation type="submission" date="2008-12" db="EMBL/GenBank/DDBJ databases">
        <title>Annotation of Streptomyces ghanaensis ATCC 14672.</title>
        <authorList>
            <consortium name="The Broad Institute Genome Sequencing Platform"/>
            <consortium name="Broad Institute Microbial Sequencing Center"/>
            <person name="Fischbach M."/>
            <person name="Ward D."/>
            <person name="Young S."/>
            <person name="Kodira C.D."/>
            <person name="Zeng Q."/>
            <person name="Koehrsen M."/>
            <person name="Godfrey P."/>
            <person name="Alvarado L."/>
            <person name="Berlin A.M."/>
            <person name="Borenstein D."/>
            <person name="Chen Z."/>
            <person name="Engels R."/>
            <person name="Freedman E."/>
            <person name="Gellesch M."/>
            <person name="Goldberg J."/>
            <person name="Griggs A."/>
            <person name="Gujja S."/>
            <person name="Heiman D.I."/>
            <person name="Hepburn T.A."/>
            <person name="Howarth C."/>
            <person name="Jen D."/>
            <person name="Larson L."/>
            <person name="Lewis B."/>
            <person name="Mehta T."/>
            <person name="Park D."/>
            <person name="Pearson M."/>
            <person name="Roberts A."/>
            <person name="Saif S."/>
            <person name="Shea T.D."/>
            <person name="Shenoy N."/>
            <person name="Sisk P."/>
            <person name="Stolte C."/>
            <person name="Sykes S.N."/>
            <person name="Walk T."/>
            <person name="White J."/>
            <person name="Yandava C."/>
            <person name="Straight P."/>
            <person name="Clardy J."/>
            <person name="Hung D."/>
            <person name="Kolter R."/>
            <person name="Mekalanos J."/>
            <person name="Walker S."/>
            <person name="Walsh C.T."/>
            <person name="Wieland B.L.C."/>
            <person name="Ilzarbe M."/>
            <person name="Galagan J."/>
            <person name="Nusbaum C."/>
            <person name="Birren B."/>
        </authorList>
    </citation>
    <scope>NUCLEOTIDE SEQUENCE [LARGE SCALE GENOMIC DNA]</scope>
    <source>
        <strain evidence="10">ATCC 14672 / DSM 40746 / JCM 4963 / KCTC 9882 / NRRL B-12104 / FH 1290</strain>
    </source>
</reference>
<dbReference type="Proteomes" id="UP000003824">
    <property type="component" value="Unassembled WGS sequence"/>
</dbReference>
<feature type="transmembrane region" description="Helical" evidence="8">
    <location>
        <begin position="222"/>
        <end position="239"/>
    </location>
</feature>